<dbReference type="SUPFAM" id="SSF49854">
    <property type="entry name" value="Spermadhesin, CUB domain"/>
    <property type="match status" value="1"/>
</dbReference>
<keyword evidence="4" id="KW-0812">Transmembrane</keyword>
<feature type="transmembrane region" description="Helical" evidence="4">
    <location>
        <begin position="232"/>
        <end position="254"/>
    </location>
</feature>
<keyword evidence="4" id="KW-1133">Transmembrane helix</keyword>
<dbReference type="InterPro" id="IPR000859">
    <property type="entry name" value="CUB_dom"/>
</dbReference>
<evidence type="ECO:0000313" key="6">
    <source>
        <dbReference type="EMBL" id="CAD7654021.1"/>
    </source>
</evidence>
<dbReference type="CDD" id="cd00041">
    <property type="entry name" value="CUB"/>
    <property type="match status" value="1"/>
</dbReference>
<sequence length="284" mass="32128">MFELISELIELIAFPEESHEKCIPKSEANDIWLSCAKNETIAIYEAFFTTSARHRCSQSSSVTTERAIQTDEDEDNMYAFPRLPAACTDDIRLSLNRKCSSAENCSFNLMKDHNQGCIGEDGSLIIRYTCISAKKFHPFCNLNLSESYGYISTPGYPRFYPPYESCVWNIEAGEGQVIQIDILDVAIREPESKTSVYNRKKVEYKCTDRLLLTESNRSDKESDSDGNYISDILIPIVLMIALLIGNAVIVWVLFRIKRRQKRTDDKTIESTVPLNSGSGPQTSV</sequence>
<feature type="domain" description="CUB" evidence="5">
    <location>
        <begin position="140"/>
        <end position="182"/>
    </location>
</feature>
<keyword evidence="4" id="KW-0472">Membrane</keyword>
<dbReference type="EMBL" id="CAJPVJ010007408">
    <property type="protein sequence ID" value="CAG2171208.1"/>
    <property type="molecule type" value="Genomic_DNA"/>
</dbReference>
<organism evidence="6">
    <name type="scientific">Oppiella nova</name>
    <dbReference type="NCBI Taxonomy" id="334625"/>
    <lineage>
        <taxon>Eukaryota</taxon>
        <taxon>Metazoa</taxon>
        <taxon>Ecdysozoa</taxon>
        <taxon>Arthropoda</taxon>
        <taxon>Chelicerata</taxon>
        <taxon>Arachnida</taxon>
        <taxon>Acari</taxon>
        <taxon>Acariformes</taxon>
        <taxon>Sarcoptiformes</taxon>
        <taxon>Oribatida</taxon>
        <taxon>Brachypylina</taxon>
        <taxon>Oppioidea</taxon>
        <taxon>Oppiidae</taxon>
        <taxon>Oppiella</taxon>
    </lineage>
</organism>
<dbReference type="AlphaFoldDB" id="A0A7R9M5U4"/>
<dbReference type="InterPro" id="IPR043159">
    <property type="entry name" value="Lectin_gal-bd_sf"/>
</dbReference>
<comment type="caution">
    <text evidence="2">Lacks conserved residue(s) required for the propagation of feature annotation.</text>
</comment>
<dbReference type="Gene3D" id="2.60.120.290">
    <property type="entry name" value="Spermadhesin, CUB domain"/>
    <property type="match status" value="1"/>
</dbReference>
<dbReference type="PROSITE" id="PS01180">
    <property type="entry name" value="CUB"/>
    <property type="match status" value="1"/>
</dbReference>
<evidence type="ECO:0000256" key="4">
    <source>
        <dbReference type="SAM" id="Phobius"/>
    </source>
</evidence>
<dbReference type="InterPro" id="IPR035914">
    <property type="entry name" value="Sperma_CUB_dom_sf"/>
</dbReference>
<evidence type="ECO:0000313" key="7">
    <source>
        <dbReference type="Proteomes" id="UP000728032"/>
    </source>
</evidence>
<accession>A0A7R9M5U4</accession>
<evidence type="ECO:0000259" key="5">
    <source>
        <dbReference type="PROSITE" id="PS01180"/>
    </source>
</evidence>
<protein>
    <recommendedName>
        <fullName evidence="5">CUB domain-containing protein</fullName>
    </recommendedName>
</protein>
<keyword evidence="1" id="KW-1015">Disulfide bond</keyword>
<dbReference type="Proteomes" id="UP000728032">
    <property type="component" value="Unassembled WGS sequence"/>
</dbReference>
<feature type="compositionally biased region" description="Polar residues" evidence="3">
    <location>
        <begin position="269"/>
        <end position="284"/>
    </location>
</feature>
<evidence type="ECO:0000256" key="2">
    <source>
        <dbReference type="PROSITE-ProRule" id="PRU00059"/>
    </source>
</evidence>
<proteinExistence type="predicted"/>
<gene>
    <name evidence="6" type="ORF">ONB1V03_LOCUS10671</name>
</gene>
<feature type="region of interest" description="Disordered" evidence="3">
    <location>
        <begin position="265"/>
        <end position="284"/>
    </location>
</feature>
<evidence type="ECO:0000256" key="3">
    <source>
        <dbReference type="SAM" id="MobiDB-lite"/>
    </source>
</evidence>
<dbReference type="Gene3D" id="2.60.120.740">
    <property type="match status" value="1"/>
</dbReference>
<dbReference type="OrthoDB" id="6431754at2759"/>
<name>A0A7R9M5U4_9ACAR</name>
<evidence type="ECO:0000256" key="1">
    <source>
        <dbReference type="ARBA" id="ARBA00023157"/>
    </source>
</evidence>
<reference evidence="6" key="1">
    <citation type="submission" date="2020-11" db="EMBL/GenBank/DDBJ databases">
        <authorList>
            <person name="Tran Van P."/>
        </authorList>
    </citation>
    <scope>NUCLEOTIDE SEQUENCE</scope>
</reference>
<dbReference type="Pfam" id="PF00431">
    <property type="entry name" value="CUB"/>
    <property type="match status" value="1"/>
</dbReference>
<keyword evidence="7" id="KW-1185">Reference proteome</keyword>
<dbReference type="EMBL" id="OC922233">
    <property type="protein sequence ID" value="CAD7654021.1"/>
    <property type="molecule type" value="Genomic_DNA"/>
</dbReference>